<evidence type="ECO:0000313" key="2">
    <source>
        <dbReference type="EMBL" id="CRK89910.1"/>
    </source>
</evidence>
<dbReference type="EMBL" id="CVRI01000015">
    <property type="protein sequence ID" value="CRK89910.1"/>
    <property type="molecule type" value="Genomic_DNA"/>
</dbReference>
<evidence type="ECO:0000313" key="3">
    <source>
        <dbReference type="Proteomes" id="UP000183832"/>
    </source>
</evidence>
<organism evidence="2 3">
    <name type="scientific">Clunio marinus</name>
    <dbReference type="NCBI Taxonomy" id="568069"/>
    <lineage>
        <taxon>Eukaryota</taxon>
        <taxon>Metazoa</taxon>
        <taxon>Ecdysozoa</taxon>
        <taxon>Arthropoda</taxon>
        <taxon>Hexapoda</taxon>
        <taxon>Insecta</taxon>
        <taxon>Pterygota</taxon>
        <taxon>Neoptera</taxon>
        <taxon>Endopterygota</taxon>
        <taxon>Diptera</taxon>
        <taxon>Nematocera</taxon>
        <taxon>Chironomoidea</taxon>
        <taxon>Chironomidae</taxon>
        <taxon>Clunio</taxon>
    </lineage>
</organism>
<reference evidence="2 3" key="1">
    <citation type="submission" date="2015-04" db="EMBL/GenBank/DDBJ databases">
        <authorList>
            <person name="Syromyatnikov M.Y."/>
            <person name="Popov V.N."/>
        </authorList>
    </citation>
    <scope>NUCLEOTIDE SEQUENCE [LARGE SCALE GENOMIC DNA]</scope>
</reference>
<feature type="region of interest" description="Disordered" evidence="1">
    <location>
        <begin position="1"/>
        <end position="39"/>
    </location>
</feature>
<sequence>MYTTERNIARKTARSVFLPPSPMSPLLTTSPHLEPTEGDVRSQHEWQASALKLCNIHDTSKK</sequence>
<accession>A0A1J1HTV0</accession>
<protein>
    <submittedName>
        <fullName evidence="2">CLUMA_CG003641, isoform A</fullName>
    </submittedName>
</protein>
<dbReference type="Proteomes" id="UP000183832">
    <property type="component" value="Unassembled WGS sequence"/>
</dbReference>
<gene>
    <name evidence="2" type="ORF">CLUMA_CG003641</name>
</gene>
<proteinExistence type="predicted"/>
<keyword evidence="3" id="KW-1185">Reference proteome</keyword>
<evidence type="ECO:0000256" key="1">
    <source>
        <dbReference type="SAM" id="MobiDB-lite"/>
    </source>
</evidence>
<name>A0A1J1HTV0_9DIPT</name>
<dbReference type="AlphaFoldDB" id="A0A1J1HTV0"/>